<dbReference type="PaxDb" id="4565-Traes_2BL_638E108B8.7"/>
<dbReference type="Gramene" id="TraesCS2B03G1336200.1">
    <property type="protein sequence ID" value="TraesCS2B03G1336200.1.CDS"/>
    <property type="gene ID" value="TraesCS2B03G1336200"/>
</dbReference>
<keyword evidence="2" id="KW-1185">Reference proteome</keyword>
<name>A0A3B6CEJ2_WHEAT</name>
<dbReference type="Gramene" id="TraesCS2B02G533100.1">
    <property type="protein sequence ID" value="TraesCS2B02G533100.1"/>
    <property type="gene ID" value="TraesCS2B02G533100"/>
</dbReference>
<dbReference type="SMR" id="A0A3B6CEJ2"/>
<proteinExistence type="predicted"/>
<dbReference type="Gene3D" id="3.30.750.44">
    <property type="match status" value="1"/>
</dbReference>
<dbReference type="EnsemblPlants" id="TraesCS2B02G533100.1">
    <property type="protein sequence ID" value="TraesCS2B02G533100.1"/>
    <property type="gene ID" value="TraesCS2B02G533100"/>
</dbReference>
<accession>A0A3B6CEJ2</accession>
<reference evidence="1" key="1">
    <citation type="submission" date="2018-08" db="EMBL/GenBank/DDBJ databases">
        <authorList>
            <person name="Rossello M."/>
        </authorList>
    </citation>
    <scope>NUCLEOTIDE SEQUENCE [LARGE SCALE GENOMIC DNA]</scope>
    <source>
        <strain evidence="1">cv. Chinese Spring</strain>
    </source>
</reference>
<dbReference type="Proteomes" id="UP000019116">
    <property type="component" value="Chromosome 2B"/>
</dbReference>
<dbReference type="AlphaFoldDB" id="A0A3B6CEJ2"/>
<evidence type="ECO:0000313" key="1">
    <source>
        <dbReference type="EnsemblPlants" id="TraesCS2B02G533100.1"/>
    </source>
</evidence>
<evidence type="ECO:0000313" key="2">
    <source>
        <dbReference type="Proteomes" id="UP000019116"/>
    </source>
</evidence>
<organism evidence="1">
    <name type="scientific">Triticum aestivum</name>
    <name type="common">Wheat</name>
    <dbReference type="NCBI Taxonomy" id="4565"/>
    <lineage>
        <taxon>Eukaryota</taxon>
        <taxon>Viridiplantae</taxon>
        <taxon>Streptophyta</taxon>
        <taxon>Embryophyta</taxon>
        <taxon>Tracheophyta</taxon>
        <taxon>Spermatophyta</taxon>
        <taxon>Magnoliopsida</taxon>
        <taxon>Liliopsida</taxon>
        <taxon>Poales</taxon>
        <taxon>Poaceae</taxon>
        <taxon>BOP clade</taxon>
        <taxon>Pooideae</taxon>
        <taxon>Triticodae</taxon>
        <taxon>Triticeae</taxon>
        <taxon>Triticinae</taxon>
        <taxon>Triticum</taxon>
    </lineage>
</organism>
<dbReference type="STRING" id="4565.A0A3B6CEJ2"/>
<reference evidence="1" key="2">
    <citation type="submission" date="2018-10" db="UniProtKB">
        <authorList>
            <consortium name="EnsemblPlants"/>
        </authorList>
    </citation>
    <scope>IDENTIFICATION</scope>
</reference>
<sequence>MCLSKDPSLSRHRLPYKDATPWVSIGATTAAASPPADALDPTVVDSLYIISRRRGVRRLPPPVAALEGLRRLLQPDPARPSCGGPRASGRTQRLCLPCPMSSSTTPSHCASALTEENLMFLEAWRAVDHTYYDKSSNGWSWFRYHKHPP</sequence>
<protein>
    <submittedName>
        <fullName evidence="1">Uncharacterized protein</fullName>
    </submittedName>
</protein>